<dbReference type="PANTHER" id="PTHR15725">
    <property type="entry name" value="ZN-FINGER, C-X8-C-X5-C-X3-H TYPE-CONTAINING"/>
    <property type="match status" value="1"/>
</dbReference>
<keyword evidence="2" id="KW-0677">Repeat</keyword>
<accession>A0AAY4C220</accession>
<dbReference type="FunFam" id="4.10.1000.10:FF:000024">
    <property type="entry name" value="Zinc finger CCCH domain-containing protein 11A"/>
    <property type="match status" value="1"/>
</dbReference>
<evidence type="ECO:0000256" key="2">
    <source>
        <dbReference type="ARBA" id="ARBA00022737"/>
    </source>
</evidence>
<reference evidence="8" key="2">
    <citation type="submission" date="2025-08" db="UniProtKB">
        <authorList>
            <consortium name="Ensembl"/>
        </authorList>
    </citation>
    <scope>IDENTIFICATION</scope>
</reference>
<feature type="region of interest" description="Disordered" evidence="6">
    <location>
        <begin position="376"/>
        <end position="396"/>
    </location>
</feature>
<keyword evidence="1 5" id="KW-0479">Metal-binding</keyword>
<evidence type="ECO:0000256" key="3">
    <source>
        <dbReference type="ARBA" id="ARBA00022771"/>
    </source>
</evidence>
<dbReference type="PANTHER" id="PTHR15725:SF14">
    <property type="entry name" value="ZINC FINGER CCCH DOMAIN-CONTAINING PROTEIN 11A"/>
    <property type="match status" value="1"/>
</dbReference>
<feature type="compositionally biased region" description="Low complexity" evidence="6">
    <location>
        <begin position="453"/>
        <end position="462"/>
    </location>
</feature>
<evidence type="ECO:0000256" key="4">
    <source>
        <dbReference type="ARBA" id="ARBA00022833"/>
    </source>
</evidence>
<reference evidence="8 9" key="1">
    <citation type="submission" date="2020-06" db="EMBL/GenBank/DDBJ databases">
        <authorList>
            <consortium name="Wellcome Sanger Institute Data Sharing"/>
        </authorList>
    </citation>
    <scope>NUCLEOTIDE SEQUENCE [LARGE SCALE GENOMIC DNA]</scope>
</reference>
<gene>
    <name evidence="8" type="primary">zc3h11a</name>
</gene>
<evidence type="ECO:0000259" key="7">
    <source>
        <dbReference type="PROSITE" id="PS50103"/>
    </source>
</evidence>
<protein>
    <recommendedName>
        <fullName evidence="7">C3H1-type domain-containing protein</fullName>
    </recommendedName>
</protein>
<dbReference type="Gene3D" id="4.10.1000.10">
    <property type="entry name" value="Zinc finger, CCCH-type"/>
    <property type="match status" value="1"/>
</dbReference>
<evidence type="ECO:0000313" key="8">
    <source>
        <dbReference type="Ensembl" id="ENSDCDP00010026566.1"/>
    </source>
</evidence>
<organism evidence="8 9">
    <name type="scientific">Denticeps clupeoides</name>
    <name type="common">denticle herring</name>
    <dbReference type="NCBI Taxonomy" id="299321"/>
    <lineage>
        <taxon>Eukaryota</taxon>
        <taxon>Metazoa</taxon>
        <taxon>Chordata</taxon>
        <taxon>Craniata</taxon>
        <taxon>Vertebrata</taxon>
        <taxon>Euteleostomi</taxon>
        <taxon>Actinopterygii</taxon>
        <taxon>Neopterygii</taxon>
        <taxon>Teleostei</taxon>
        <taxon>Clupei</taxon>
        <taxon>Clupeiformes</taxon>
        <taxon>Denticipitoidei</taxon>
        <taxon>Denticipitidae</taxon>
        <taxon>Denticeps</taxon>
    </lineage>
</organism>
<dbReference type="InterPro" id="IPR000571">
    <property type="entry name" value="Znf_CCCH"/>
</dbReference>
<dbReference type="GO" id="GO:0016973">
    <property type="term" value="P:poly(A)+ mRNA export from nucleus"/>
    <property type="evidence" value="ECO:0007669"/>
    <property type="project" value="TreeGrafter"/>
</dbReference>
<sequence>MTNSGDDCYFYYYSTCAKGDRCPFRHCEAAMGSEVVCTLWQENSCFRKICKYRHMEIKKNRKEIPCYWENQPAGCQKPHCAFHHEKPRYTDGVCVPPSKALKTHVEDKMVPNEEPSPVSTPATNPANHQLMGVMKVETQENVPSPTHPPVVINPVDDEDEDEDDDSLNFKVRTLEEIRLRKALKAGLRKTEGTILYKVIANGHVCTSDDEMPMKSSLAQRLGGVVDCPEDPSQSSEQARLGFSACPNDPKLSGEIHIKTLQEIRQEKAAKAQAQISGTADEVSFTITSSSIQKGAKASVGPHVKTISKVLLAKKSQEENKKKMRVASSPDACAEQKVADSAAETAGVAKNGTPQSAGEVRVKTLEEIRKEKAARMQAKAEDSAADGKIPSPVGGDAPKRRILRIKKNTPTACVCVSLQTPTNGKVHLSEGVKVKTFEEIMREKRLRKQQQDESASASSSTATKPDVLDNPIHKPAARSQLTSPKKDTSTQRCITKRKTTSPVPEVTATVSSAESASVSSAKHSGFSDPPQPEKLSEAAPPKKSPEAKGNKMLVWKVLVFI</sequence>
<evidence type="ECO:0000256" key="1">
    <source>
        <dbReference type="ARBA" id="ARBA00022723"/>
    </source>
</evidence>
<dbReference type="Proteomes" id="UP000694580">
    <property type="component" value="Chromosome 12"/>
</dbReference>
<evidence type="ECO:0000313" key="9">
    <source>
        <dbReference type="Proteomes" id="UP000694580"/>
    </source>
</evidence>
<evidence type="ECO:0000256" key="5">
    <source>
        <dbReference type="PROSITE-ProRule" id="PRU00723"/>
    </source>
</evidence>
<feature type="compositionally biased region" description="Low complexity" evidence="6">
    <location>
        <begin position="504"/>
        <end position="520"/>
    </location>
</feature>
<dbReference type="Ensembl" id="ENSDCDT00010032881.1">
    <property type="protein sequence ID" value="ENSDCDP00010026566.1"/>
    <property type="gene ID" value="ENSDCDG00010016826.1"/>
</dbReference>
<keyword evidence="4 5" id="KW-0862">Zinc</keyword>
<dbReference type="PROSITE" id="PS50103">
    <property type="entry name" value="ZF_C3H1"/>
    <property type="match status" value="1"/>
</dbReference>
<dbReference type="Pfam" id="PF15663">
    <property type="entry name" value="zf-CCCH_3"/>
    <property type="match status" value="1"/>
</dbReference>
<feature type="region of interest" description="Disordered" evidence="6">
    <location>
        <begin position="443"/>
        <end position="548"/>
    </location>
</feature>
<dbReference type="InterPro" id="IPR041686">
    <property type="entry name" value="Znf-CCCH_3"/>
</dbReference>
<keyword evidence="9" id="KW-1185">Reference proteome</keyword>
<feature type="compositionally biased region" description="Acidic residues" evidence="6">
    <location>
        <begin position="155"/>
        <end position="165"/>
    </location>
</feature>
<dbReference type="AlphaFoldDB" id="A0AAY4C220"/>
<feature type="zinc finger region" description="C3H1-type" evidence="5">
    <location>
        <begin position="2"/>
        <end position="29"/>
    </location>
</feature>
<dbReference type="GeneTree" id="ENSGT00920000149095"/>
<reference evidence="8" key="3">
    <citation type="submission" date="2025-09" db="UniProtKB">
        <authorList>
            <consortium name="Ensembl"/>
        </authorList>
    </citation>
    <scope>IDENTIFICATION</scope>
</reference>
<proteinExistence type="predicted"/>
<feature type="region of interest" description="Disordered" evidence="6">
    <location>
        <begin position="140"/>
        <end position="165"/>
    </location>
</feature>
<keyword evidence="3 5" id="KW-0863">Zinc-finger</keyword>
<evidence type="ECO:0000256" key="6">
    <source>
        <dbReference type="SAM" id="MobiDB-lite"/>
    </source>
</evidence>
<feature type="domain" description="C3H1-type" evidence="7">
    <location>
        <begin position="2"/>
        <end position="29"/>
    </location>
</feature>
<dbReference type="GO" id="GO:0008270">
    <property type="term" value="F:zinc ion binding"/>
    <property type="evidence" value="ECO:0007669"/>
    <property type="project" value="UniProtKB-KW"/>
</dbReference>
<name>A0AAY4C220_9TELE</name>